<dbReference type="Proteomes" id="UP000183898">
    <property type="component" value="Unassembled WGS sequence"/>
</dbReference>
<protein>
    <submittedName>
        <fullName evidence="4">Choline kinase</fullName>
    </submittedName>
</protein>
<dbReference type="PANTHER" id="PTHR43584:SF8">
    <property type="entry name" value="N-ACETYLMURAMATE ALPHA-1-PHOSPHATE URIDYLYLTRANSFERASE"/>
    <property type="match status" value="1"/>
</dbReference>
<feature type="domain" description="Nucleotidyl transferase" evidence="3">
    <location>
        <begin position="11"/>
        <end position="121"/>
    </location>
</feature>
<organism evidence="4 5">
    <name type="scientific">Nitrosospira multiformis</name>
    <dbReference type="NCBI Taxonomy" id="1231"/>
    <lineage>
        <taxon>Bacteria</taxon>
        <taxon>Pseudomonadati</taxon>
        <taxon>Pseudomonadota</taxon>
        <taxon>Betaproteobacteria</taxon>
        <taxon>Nitrosomonadales</taxon>
        <taxon>Nitrosomonadaceae</taxon>
        <taxon>Nitrosospira</taxon>
    </lineage>
</organism>
<dbReference type="GO" id="GO:0016301">
    <property type="term" value="F:kinase activity"/>
    <property type="evidence" value="ECO:0007669"/>
    <property type="project" value="UniProtKB-KW"/>
</dbReference>
<keyword evidence="1" id="KW-0808">Transferase</keyword>
<keyword evidence="2" id="KW-0548">Nucleotidyltransferase</keyword>
<evidence type="ECO:0000313" key="4">
    <source>
        <dbReference type="EMBL" id="SEN04673.1"/>
    </source>
</evidence>
<dbReference type="InterPro" id="IPR005835">
    <property type="entry name" value="NTP_transferase_dom"/>
</dbReference>
<dbReference type="EMBL" id="FOCT01000002">
    <property type="protein sequence ID" value="SEN04673.1"/>
    <property type="molecule type" value="Genomic_DNA"/>
</dbReference>
<evidence type="ECO:0000256" key="1">
    <source>
        <dbReference type="ARBA" id="ARBA00022679"/>
    </source>
</evidence>
<dbReference type="AlphaFoldDB" id="A0A1H8DBM1"/>
<proteinExistence type="predicted"/>
<evidence type="ECO:0000313" key="5">
    <source>
        <dbReference type="Proteomes" id="UP000183898"/>
    </source>
</evidence>
<dbReference type="Pfam" id="PF00483">
    <property type="entry name" value="NTP_transferase"/>
    <property type="match status" value="1"/>
</dbReference>
<dbReference type="SUPFAM" id="SSF53448">
    <property type="entry name" value="Nucleotide-diphospho-sugar transferases"/>
    <property type="match status" value="1"/>
</dbReference>
<dbReference type="RefSeq" id="WP_074744279.1">
    <property type="nucleotide sequence ID" value="NZ_FOCT01000002.1"/>
</dbReference>
<dbReference type="PANTHER" id="PTHR43584">
    <property type="entry name" value="NUCLEOTIDYL TRANSFERASE"/>
    <property type="match status" value="1"/>
</dbReference>
<reference evidence="4 5" key="1">
    <citation type="submission" date="2016-10" db="EMBL/GenBank/DDBJ databases">
        <authorList>
            <person name="de Groot N.N."/>
        </authorList>
    </citation>
    <scope>NUCLEOTIDE SEQUENCE [LARGE SCALE GENOMIC DNA]</scope>
    <source>
        <strain evidence="4 5">Nl18</strain>
    </source>
</reference>
<dbReference type="Gene3D" id="3.90.550.10">
    <property type="entry name" value="Spore Coat Polysaccharide Biosynthesis Protein SpsA, Chain A"/>
    <property type="match status" value="1"/>
</dbReference>
<dbReference type="CDD" id="cd02523">
    <property type="entry name" value="PC_cytidylyltransferase"/>
    <property type="match status" value="1"/>
</dbReference>
<sequence>MAGSEEKLPVKAIILSAGQGHRLGPLTTSIPKCLLPISGKPIIEWQIDALLSTGINQVTVVTGFQSCLIETLLQQRYGNDGRIETVFNPFFSITDNLVSCWIARPAMDRDFLLLNGDTLFEEVLLARVLDSDPAPVTLGVDQKPFYDADDMKVQLDENGWVRHVSKTLPTDQIDAESVGLVLFRERGPLLFRDTLDEALRHQSGLKAWYLSIIENLASRQLVKACFVPESSWCEIDFPADLIKAEELFSEKKLSRSVTLQR</sequence>
<name>A0A1H8DBM1_9PROT</name>
<dbReference type="GO" id="GO:0016779">
    <property type="term" value="F:nucleotidyltransferase activity"/>
    <property type="evidence" value="ECO:0007669"/>
    <property type="project" value="UniProtKB-KW"/>
</dbReference>
<evidence type="ECO:0000259" key="3">
    <source>
        <dbReference type="Pfam" id="PF00483"/>
    </source>
</evidence>
<gene>
    <name evidence="4" type="ORF">SAMN05216404_102224</name>
</gene>
<keyword evidence="4" id="KW-0418">Kinase</keyword>
<accession>A0A1H8DBM1</accession>
<dbReference type="InterPro" id="IPR050065">
    <property type="entry name" value="GlmU-like"/>
</dbReference>
<dbReference type="InterPro" id="IPR029044">
    <property type="entry name" value="Nucleotide-diphossugar_trans"/>
</dbReference>
<evidence type="ECO:0000256" key="2">
    <source>
        <dbReference type="ARBA" id="ARBA00022695"/>
    </source>
</evidence>